<organism evidence="1 2">
    <name type="scientific">Borrelia crocidurae (strain Achema)</name>
    <dbReference type="NCBI Taxonomy" id="1155096"/>
    <lineage>
        <taxon>Bacteria</taxon>
        <taxon>Pseudomonadati</taxon>
        <taxon>Spirochaetota</taxon>
        <taxon>Spirochaetia</taxon>
        <taxon>Spirochaetales</taxon>
        <taxon>Borreliaceae</taxon>
        <taxon>Borrelia</taxon>
    </lineage>
</organism>
<geneLocation type="plasmid" evidence="2">
    <name>unnamed9</name>
</geneLocation>
<evidence type="ECO:0000313" key="2">
    <source>
        <dbReference type="Proteomes" id="UP000005212"/>
    </source>
</evidence>
<dbReference type="EMBL" id="CP003435">
    <property type="protein sequence ID" value="AFI31844.1"/>
    <property type="molecule type" value="Genomic_DNA"/>
</dbReference>
<dbReference type="PATRIC" id="fig|1155096.3.peg.1069"/>
<sequence>MVLNKHVSRRPSSVLSTVIPFVGRQVDDDLDLNLTLIELLDKFGMSSDEKNFILHLEKIITDPDSLIFESNKIYTKDEFYNLLKGLGADNIRKFLVFIKVWEKYKEVVTYFGNVIVKINYNDVIEDLIVIL</sequence>
<evidence type="ECO:0000313" key="1">
    <source>
        <dbReference type="EMBL" id="AFI31844.1"/>
    </source>
</evidence>
<dbReference type="Proteomes" id="UP000005212">
    <property type="component" value="Plasmid unnamed9"/>
</dbReference>
<dbReference type="KEGG" id="bcw:Q7M_1136"/>
<proteinExistence type="predicted"/>
<dbReference type="NCBIfam" id="NF047534">
    <property type="entry name" value="lipo_BTA121_dup"/>
    <property type="match status" value="1"/>
</dbReference>
<protein>
    <submittedName>
        <fullName evidence="1">Uncharacterized protein</fullName>
    </submittedName>
</protein>
<reference evidence="2" key="2">
    <citation type="submission" date="2012-03" db="EMBL/GenBank/DDBJ databases">
        <title>Complete genome sequence of Borrelia crocidurae.</title>
        <authorList>
            <person name="Elbir H."/>
            <person name="Gimenez G."/>
            <person name="Robert C."/>
            <person name="Raoult D."/>
            <person name="Drancourt M."/>
        </authorList>
    </citation>
    <scope>NUCLEOTIDE SEQUENCE [LARGE SCALE GENOMIC DNA]</scope>
    <source>
        <strain evidence="2">Achema</strain>
        <plasmid evidence="2">unnamed9</plasmid>
    </source>
</reference>
<dbReference type="HOGENOM" id="CLU_1923545_0_0_12"/>
<accession>I0FED8</accession>
<reference evidence="1 2" key="1">
    <citation type="journal article" date="2012" name="J. Bacteriol.">
        <title>Complete Genome Sequence of Borrelia crocidurae.</title>
        <authorList>
            <person name="Elbir H."/>
            <person name="Gimenez G."/>
            <person name="Robert C."/>
            <person name="Bergstrom S."/>
            <person name="Cutler S."/>
            <person name="Raoult D."/>
            <person name="Drancourt M."/>
        </authorList>
    </citation>
    <scope>NUCLEOTIDE SEQUENCE [LARGE SCALE GENOMIC DNA]</scope>
    <source>
        <strain evidence="1 2">Achema</strain>
        <plasmid evidence="2">unnamed9</plasmid>
    </source>
</reference>
<dbReference type="AlphaFoldDB" id="I0FED8"/>
<keyword evidence="1" id="KW-0614">Plasmid</keyword>
<dbReference type="RefSeq" id="WP_014683215.1">
    <property type="nucleotide sequence ID" value="NC_017778.1"/>
</dbReference>
<name>I0FED8_BORCA</name>
<gene>
    <name evidence="1" type="ordered locus">Q7M_1136</name>
</gene>